<dbReference type="EnsemblPlants" id="AES67251">
    <property type="protein sequence ID" value="AES67251"/>
    <property type="gene ID" value="MTR_2g088480"/>
</dbReference>
<proteinExistence type="predicted"/>
<evidence type="ECO:0000313" key="1">
    <source>
        <dbReference type="EMBL" id="AES67251.1"/>
    </source>
</evidence>
<dbReference type="AlphaFoldDB" id="G7IKI1"/>
<gene>
    <name evidence="1" type="ordered locus">MTR_2g088480</name>
</gene>
<organism evidence="1 3">
    <name type="scientific">Medicago truncatula</name>
    <name type="common">Barrel medic</name>
    <name type="synonym">Medicago tribuloides</name>
    <dbReference type="NCBI Taxonomy" id="3880"/>
    <lineage>
        <taxon>Eukaryota</taxon>
        <taxon>Viridiplantae</taxon>
        <taxon>Streptophyta</taxon>
        <taxon>Embryophyta</taxon>
        <taxon>Tracheophyta</taxon>
        <taxon>Spermatophyta</taxon>
        <taxon>Magnoliopsida</taxon>
        <taxon>eudicotyledons</taxon>
        <taxon>Gunneridae</taxon>
        <taxon>Pentapetalae</taxon>
        <taxon>rosids</taxon>
        <taxon>fabids</taxon>
        <taxon>Fabales</taxon>
        <taxon>Fabaceae</taxon>
        <taxon>Papilionoideae</taxon>
        <taxon>50 kb inversion clade</taxon>
        <taxon>NPAAA clade</taxon>
        <taxon>Hologalegina</taxon>
        <taxon>IRL clade</taxon>
        <taxon>Trifolieae</taxon>
        <taxon>Medicago</taxon>
    </lineage>
</organism>
<reference evidence="2" key="3">
    <citation type="submission" date="2015-04" db="UniProtKB">
        <authorList>
            <consortium name="EnsemblPlants"/>
        </authorList>
    </citation>
    <scope>IDENTIFICATION</scope>
    <source>
        <strain evidence="2">cv. Jemalong A17</strain>
    </source>
</reference>
<dbReference type="HOGENOM" id="CLU_2349926_0_0_1"/>
<keyword evidence="3" id="KW-1185">Reference proteome</keyword>
<evidence type="ECO:0000313" key="3">
    <source>
        <dbReference type="Proteomes" id="UP000002051"/>
    </source>
</evidence>
<dbReference type="EMBL" id="CM001218">
    <property type="protein sequence ID" value="AES67251.1"/>
    <property type="molecule type" value="Genomic_DNA"/>
</dbReference>
<sequence length="97" mass="11271">MLVLVKVEEYNYFLRHHLYKLEAASRRLDQAQHDGACKDTRVIAGCGDLFRDSDGRWIKGYTKKIGACDALYVEILIDMISDNFKFNENIPVLVYRI</sequence>
<accession>G7IKI1</accession>
<dbReference type="Proteomes" id="UP000002051">
    <property type="component" value="Chromosome 2"/>
</dbReference>
<protein>
    <submittedName>
        <fullName evidence="1 2">Uncharacterized protein</fullName>
    </submittedName>
</protein>
<evidence type="ECO:0000313" key="2">
    <source>
        <dbReference type="EnsemblPlants" id="AES67251"/>
    </source>
</evidence>
<reference evidence="1 3" key="1">
    <citation type="journal article" date="2011" name="Nature">
        <title>The Medicago genome provides insight into the evolution of rhizobial symbioses.</title>
        <authorList>
            <person name="Young N.D."/>
            <person name="Debelle F."/>
            <person name="Oldroyd G.E."/>
            <person name="Geurts R."/>
            <person name="Cannon S.B."/>
            <person name="Udvardi M.K."/>
            <person name="Benedito V.A."/>
            <person name="Mayer K.F."/>
            <person name="Gouzy J."/>
            <person name="Schoof H."/>
            <person name="Van de Peer Y."/>
            <person name="Proost S."/>
            <person name="Cook D.R."/>
            <person name="Meyers B.C."/>
            <person name="Spannagl M."/>
            <person name="Cheung F."/>
            <person name="De Mita S."/>
            <person name="Krishnakumar V."/>
            <person name="Gundlach H."/>
            <person name="Zhou S."/>
            <person name="Mudge J."/>
            <person name="Bharti A.K."/>
            <person name="Murray J.D."/>
            <person name="Naoumkina M.A."/>
            <person name="Rosen B."/>
            <person name="Silverstein K.A."/>
            <person name="Tang H."/>
            <person name="Rombauts S."/>
            <person name="Zhao P.X."/>
            <person name="Zhou P."/>
            <person name="Barbe V."/>
            <person name="Bardou P."/>
            <person name="Bechner M."/>
            <person name="Bellec A."/>
            <person name="Berger A."/>
            <person name="Berges H."/>
            <person name="Bidwell S."/>
            <person name="Bisseling T."/>
            <person name="Choisne N."/>
            <person name="Couloux A."/>
            <person name="Denny R."/>
            <person name="Deshpande S."/>
            <person name="Dai X."/>
            <person name="Doyle J.J."/>
            <person name="Dudez A.M."/>
            <person name="Farmer A.D."/>
            <person name="Fouteau S."/>
            <person name="Franken C."/>
            <person name="Gibelin C."/>
            <person name="Gish J."/>
            <person name="Goldstein S."/>
            <person name="Gonzalez A.J."/>
            <person name="Green P.J."/>
            <person name="Hallab A."/>
            <person name="Hartog M."/>
            <person name="Hua A."/>
            <person name="Humphray S.J."/>
            <person name="Jeong D.H."/>
            <person name="Jing Y."/>
            <person name="Jocker A."/>
            <person name="Kenton S.M."/>
            <person name="Kim D.J."/>
            <person name="Klee K."/>
            <person name="Lai H."/>
            <person name="Lang C."/>
            <person name="Lin S."/>
            <person name="Macmil S.L."/>
            <person name="Magdelenat G."/>
            <person name="Matthews L."/>
            <person name="McCorrison J."/>
            <person name="Monaghan E.L."/>
            <person name="Mun J.H."/>
            <person name="Najar F.Z."/>
            <person name="Nicholson C."/>
            <person name="Noirot C."/>
            <person name="O'Bleness M."/>
            <person name="Paule C.R."/>
            <person name="Poulain J."/>
            <person name="Prion F."/>
            <person name="Qin B."/>
            <person name="Qu C."/>
            <person name="Retzel E.F."/>
            <person name="Riddle C."/>
            <person name="Sallet E."/>
            <person name="Samain S."/>
            <person name="Samson N."/>
            <person name="Sanders I."/>
            <person name="Saurat O."/>
            <person name="Scarpelli C."/>
            <person name="Schiex T."/>
            <person name="Segurens B."/>
            <person name="Severin A.J."/>
            <person name="Sherrier D.J."/>
            <person name="Shi R."/>
            <person name="Sims S."/>
            <person name="Singer S.R."/>
            <person name="Sinharoy S."/>
            <person name="Sterck L."/>
            <person name="Viollet A."/>
            <person name="Wang B.B."/>
            <person name="Wang K."/>
            <person name="Wang M."/>
            <person name="Wang X."/>
            <person name="Warfsmann J."/>
            <person name="Weissenbach J."/>
            <person name="White D.D."/>
            <person name="White J.D."/>
            <person name="Wiley G.B."/>
            <person name="Wincker P."/>
            <person name="Xing Y."/>
            <person name="Yang L."/>
            <person name="Yao Z."/>
            <person name="Ying F."/>
            <person name="Zhai J."/>
            <person name="Zhou L."/>
            <person name="Zuber A."/>
            <person name="Denarie J."/>
            <person name="Dixon R.A."/>
            <person name="May G.D."/>
            <person name="Schwartz D.C."/>
            <person name="Rogers J."/>
            <person name="Quetier F."/>
            <person name="Town C.D."/>
            <person name="Roe B.A."/>
        </authorList>
    </citation>
    <scope>NUCLEOTIDE SEQUENCE [LARGE SCALE GENOMIC DNA]</scope>
    <source>
        <strain evidence="1">A17</strain>
        <strain evidence="2 3">cv. Jemalong A17</strain>
    </source>
</reference>
<name>G7IKI1_MEDTR</name>
<dbReference type="PaxDb" id="3880-AES67251"/>
<reference evidence="1 3" key="2">
    <citation type="journal article" date="2014" name="BMC Genomics">
        <title>An improved genome release (version Mt4.0) for the model legume Medicago truncatula.</title>
        <authorList>
            <person name="Tang H."/>
            <person name="Krishnakumar V."/>
            <person name="Bidwell S."/>
            <person name="Rosen B."/>
            <person name="Chan A."/>
            <person name="Zhou S."/>
            <person name="Gentzbittel L."/>
            <person name="Childs K.L."/>
            <person name="Yandell M."/>
            <person name="Gundlach H."/>
            <person name="Mayer K.F."/>
            <person name="Schwartz D.C."/>
            <person name="Town C.D."/>
        </authorList>
    </citation>
    <scope>GENOME REANNOTATION</scope>
    <source>
        <strain evidence="2 3">cv. Jemalong A17</strain>
    </source>
</reference>